<evidence type="ECO:0000259" key="2">
    <source>
        <dbReference type="Pfam" id="PF13449"/>
    </source>
</evidence>
<reference evidence="3 4" key="1">
    <citation type="submission" date="2017-08" db="EMBL/GenBank/DDBJ databases">
        <title>Infants hospitalized years apart are colonized by the same room-sourced microbial strains.</title>
        <authorList>
            <person name="Brooks B."/>
            <person name="Olm M.R."/>
            <person name="Firek B.A."/>
            <person name="Baker R."/>
            <person name="Thomas B.C."/>
            <person name="Morowitz M.J."/>
            <person name="Banfield J.F."/>
        </authorList>
    </citation>
    <scope>NUCLEOTIDE SEQUENCE [LARGE SCALE GENOMIC DNA]</scope>
    <source>
        <strain evidence="3">S2_012_000_R2_81</strain>
    </source>
</reference>
<dbReference type="EMBL" id="QFOD01000018">
    <property type="protein sequence ID" value="PZP29439.1"/>
    <property type="molecule type" value="Genomic_DNA"/>
</dbReference>
<comment type="caution">
    <text evidence="3">The sequence shown here is derived from an EMBL/GenBank/DDBJ whole genome shotgun (WGS) entry which is preliminary data.</text>
</comment>
<feature type="chain" id="PRO_5016033912" description="Phytase-like domain-containing protein" evidence="1">
    <location>
        <begin position="26"/>
        <end position="401"/>
    </location>
</feature>
<evidence type="ECO:0000313" key="4">
    <source>
        <dbReference type="Proteomes" id="UP000249633"/>
    </source>
</evidence>
<dbReference type="Proteomes" id="UP000249633">
    <property type="component" value="Unassembled WGS sequence"/>
</dbReference>
<dbReference type="InterPro" id="IPR027372">
    <property type="entry name" value="Phytase-like_dom"/>
</dbReference>
<accession>A0A2W5FIK0</accession>
<organism evidence="3 4">
    <name type="scientific">Roseateles depolymerans</name>
    <dbReference type="NCBI Taxonomy" id="76731"/>
    <lineage>
        <taxon>Bacteria</taxon>
        <taxon>Pseudomonadati</taxon>
        <taxon>Pseudomonadota</taxon>
        <taxon>Betaproteobacteria</taxon>
        <taxon>Burkholderiales</taxon>
        <taxon>Sphaerotilaceae</taxon>
        <taxon>Roseateles</taxon>
    </lineage>
</organism>
<keyword evidence="1" id="KW-0732">Signal</keyword>
<protein>
    <recommendedName>
        <fullName evidence="2">Phytase-like domain-containing protein</fullName>
    </recommendedName>
</protein>
<name>A0A2W5FIK0_9BURK</name>
<gene>
    <name evidence="3" type="ORF">DI603_17405</name>
</gene>
<dbReference type="Pfam" id="PF13449">
    <property type="entry name" value="Phytase-like"/>
    <property type="match status" value="1"/>
</dbReference>
<feature type="signal peptide" evidence="1">
    <location>
        <begin position="1"/>
        <end position="25"/>
    </location>
</feature>
<sequence length="401" mass="42610">MKFPASLTPALLPALLLALGTSVQAQSLTYLGQQVLPSSETYKGTPVGGLSSLDYDVAHGRYLAISDDRSELAPARFYEFTLDLSKFNRNRQPGRAGVQFTGVTTLLNPQGQPFGPRQLDPEGLRLDARRGLIYWSNEGQRRAGDMQSPTIRRMKPDGQPAGEFPVPPYYFPSGSAAGRSAGDLGVYDNLGFESIAITPDGRTLWTMVENALAQDDAPAALDHGSRARMLSFDLDSGRAGAEYIYEVGPVPVTPAKPGAFSVNGVADMLALSDHEFIAIERGFAVGAPTPGASPVNGKPTGNSIQLVLIDTQGATDVAGWASIQGRALTPVKRRLLLDLSTLKNDDGSPLALDNVEGLVLGPQFNGKPTLVLVSDNNFSAEQFTQFLLLSIDGPLTGGARP</sequence>
<proteinExistence type="predicted"/>
<feature type="domain" description="Phytase-like" evidence="2">
    <location>
        <begin position="45"/>
        <end position="378"/>
    </location>
</feature>
<evidence type="ECO:0000313" key="3">
    <source>
        <dbReference type="EMBL" id="PZP29439.1"/>
    </source>
</evidence>
<dbReference type="PANTHER" id="PTHR37957:SF1">
    <property type="entry name" value="PHYTASE-LIKE DOMAIN-CONTAINING PROTEIN"/>
    <property type="match status" value="1"/>
</dbReference>
<evidence type="ECO:0000256" key="1">
    <source>
        <dbReference type="SAM" id="SignalP"/>
    </source>
</evidence>
<dbReference type="PANTHER" id="PTHR37957">
    <property type="entry name" value="BLR7070 PROTEIN"/>
    <property type="match status" value="1"/>
</dbReference>
<dbReference type="SUPFAM" id="SSF63829">
    <property type="entry name" value="Calcium-dependent phosphotriesterase"/>
    <property type="match status" value="1"/>
</dbReference>
<dbReference type="AlphaFoldDB" id="A0A2W5FIK0"/>